<reference evidence="3" key="2">
    <citation type="journal article" date="2021" name="PeerJ">
        <title>Extensive microbial diversity within the chicken gut microbiome revealed by metagenomics and culture.</title>
        <authorList>
            <person name="Gilroy R."/>
            <person name="Ravi A."/>
            <person name="Getino M."/>
            <person name="Pursley I."/>
            <person name="Horton D.L."/>
            <person name="Alikhan N.F."/>
            <person name="Baker D."/>
            <person name="Gharbi K."/>
            <person name="Hall N."/>
            <person name="Watson M."/>
            <person name="Adriaenssens E.M."/>
            <person name="Foster-Nyarko E."/>
            <person name="Jarju S."/>
            <person name="Secka A."/>
            <person name="Antonio M."/>
            <person name="Oren A."/>
            <person name="Chaudhuri R.R."/>
            <person name="La Ragione R."/>
            <person name="Hildebrand F."/>
            <person name="Pallen M.J."/>
        </authorList>
    </citation>
    <scope>NUCLEOTIDE SEQUENCE</scope>
    <source>
        <strain evidence="3">17073</strain>
    </source>
</reference>
<dbReference type="InterPro" id="IPR032790">
    <property type="entry name" value="GDE_C"/>
</dbReference>
<reference evidence="3" key="1">
    <citation type="submission" date="2020-10" db="EMBL/GenBank/DDBJ databases">
        <authorList>
            <person name="Gilroy R."/>
        </authorList>
    </citation>
    <scope>NUCLEOTIDE SEQUENCE</scope>
    <source>
        <strain evidence="3">17073</strain>
    </source>
</reference>
<gene>
    <name evidence="3" type="ORF">IAD18_02420</name>
</gene>
<dbReference type="Gene3D" id="1.50.10.10">
    <property type="match status" value="1"/>
</dbReference>
<dbReference type="InterPro" id="IPR008928">
    <property type="entry name" value="6-hairpin_glycosidase_sf"/>
</dbReference>
<dbReference type="InterPro" id="IPR012341">
    <property type="entry name" value="6hp_glycosidase-like_sf"/>
</dbReference>
<dbReference type="PANTHER" id="PTHR10569">
    <property type="entry name" value="GLYCOGEN DEBRANCHING ENZYME"/>
    <property type="match status" value="1"/>
</dbReference>
<protein>
    <submittedName>
        <fullName evidence="3">Glycogen debranching enzyme family protein</fullName>
    </submittedName>
</protein>
<dbReference type="SUPFAM" id="SSF48208">
    <property type="entry name" value="Six-hairpin glycosidases"/>
    <property type="match status" value="1"/>
</dbReference>
<sequence>MSYLKFDKNLLINLDQSLPKEILRTNMSGAYHCTTITGCNTRKQHGLLVIPIKEMNNDNFVLLSSLDETVIQHEAPFNLAIHRYRNGIYSPNGHKYLREFNCDTIPKLTYRVGGVVLTKEKVFVSHENRILIRYTLLEAHSPTTLQFQPFLAFRNAMSLCTENGNINTSYEETENGVSFCLYEGYPRLYLQFNHKPEFVYNPHWYNGIEYIKDMAREEAFTEDLWVPGYFRLPIKKGESIIFSASIEPAKPRSFASTFEKETLDRTSRTSFYNCLKNSAKQCYIKDGNKNYLLAGYPWFKIIARDLFLALPGTTLAINHREDFEKIMDTAIESLLKYMKTGDTDDTIKGLDLPDIPLWATWAIMQYAKFTSAEDAIKKYGKALEEIINFILDGKQSNLYINEAGLLSSDGTKSPVTWMDAKQPNGQPLIPRTGYIVEFNALWYNALMFGITLFENNIWQPQRIKDWKHTSETLKNAFVDTFLNDYGYLYDYVDGNYMDLSVRPNMIIAAGCDFSPLDKKQRKQILDFATRELLTPNGLRTLSPKSFGYNPFFVGNHFQRQQAYFNGPTRPWLTGFYTDAYLKVFGHSGVAFLRRMLIGYEDDMTRECIGSISELYDGNPPYNGHGAISFAPSVGEVLRSLYVLNSFDV</sequence>
<dbReference type="Pfam" id="PF06202">
    <property type="entry name" value="GDE_C"/>
    <property type="match status" value="1"/>
</dbReference>
<name>A0A9D1IK93_9BACT</name>
<proteinExistence type="predicted"/>
<feature type="domain" description="Glycogen debranching enzyme bacterial and archaeal type N-terminal" evidence="2">
    <location>
        <begin position="20"/>
        <end position="240"/>
    </location>
</feature>
<evidence type="ECO:0000313" key="4">
    <source>
        <dbReference type="Proteomes" id="UP000824076"/>
    </source>
</evidence>
<dbReference type="Pfam" id="PF12439">
    <property type="entry name" value="GDE_N"/>
    <property type="match status" value="1"/>
</dbReference>
<dbReference type="GO" id="GO:0004134">
    <property type="term" value="F:4-alpha-glucanotransferase activity"/>
    <property type="evidence" value="ECO:0007669"/>
    <property type="project" value="InterPro"/>
</dbReference>
<accession>A0A9D1IK93</accession>
<dbReference type="InterPro" id="IPR010401">
    <property type="entry name" value="AGL/Gdb1"/>
</dbReference>
<comment type="caution">
    <text evidence="3">The sequence shown here is derived from an EMBL/GenBank/DDBJ whole genome shotgun (WGS) entry which is preliminary data.</text>
</comment>
<dbReference type="EMBL" id="DVMS01000067">
    <property type="protein sequence ID" value="HIU38505.1"/>
    <property type="molecule type" value="Genomic_DNA"/>
</dbReference>
<dbReference type="GO" id="GO:0004135">
    <property type="term" value="F:amylo-alpha-1,6-glucosidase activity"/>
    <property type="evidence" value="ECO:0007669"/>
    <property type="project" value="InterPro"/>
</dbReference>
<dbReference type="GO" id="GO:0005980">
    <property type="term" value="P:glycogen catabolic process"/>
    <property type="evidence" value="ECO:0007669"/>
    <property type="project" value="InterPro"/>
</dbReference>
<dbReference type="AlphaFoldDB" id="A0A9D1IK93"/>
<dbReference type="InterPro" id="IPR024742">
    <property type="entry name" value="Glycogen_debranch_N"/>
</dbReference>
<feature type="domain" description="Glycogen debranching enzyme C-terminal" evidence="1">
    <location>
        <begin position="285"/>
        <end position="638"/>
    </location>
</feature>
<evidence type="ECO:0000313" key="3">
    <source>
        <dbReference type="EMBL" id="HIU38505.1"/>
    </source>
</evidence>
<organism evidence="3 4">
    <name type="scientific">Candidatus Limisoma intestinavium</name>
    <dbReference type="NCBI Taxonomy" id="2840856"/>
    <lineage>
        <taxon>Bacteria</taxon>
        <taxon>Pseudomonadati</taxon>
        <taxon>Bacteroidota</taxon>
        <taxon>Bacteroidia</taxon>
        <taxon>Bacteroidales</taxon>
        <taxon>Candidatus Limisoma</taxon>
    </lineage>
</organism>
<evidence type="ECO:0000259" key="1">
    <source>
        <dbReference type="Pfam" id="PF06202"/>
    </source>
</evidence>
<evidence type="ECO:0000259" key="2">
    <source>
        <dbReference type="Pfam" id="PF12439"/>
    </source>
</evidence>
<dbReference type="Proteomes" id="UP000824076">
    <property type="component" value="Unassembled WGS sequence"/>
</dbReference>
<dbReference type="PANTHER" id="PTHR10569:SF2">
    <property type="entry name" value="GLYCOGEN DEBRANCHING ENZYME"/>
    <property type="match status" value="1"/>
</dbReference>